<dbReference type="RefSeq" id="YP_013605361.1">
    <property type="nucleotide sequence ID" value="NC_133305.1"/>
</dbReference>
<accession>A0AA86XM01</accession>
<keyword evidence="2" id="KW-1185">Reference proteome</keyword>
<dbReference type="GeneID" id="300198787"/>
<name>A0AA86XM01_9CAUD</name>
<reference evidence="1 2" key="1">
    <citation type="journal article" date="2023" name="Nat. Microbiol.">
        <title>A compendium of viruses from methanogenic archaea reveals their diversity and adaptations to the gut environment.</title>
        <authorList>
            <person name="Medvedeva S."/>
            <person name="Borrel G."/>
            <person name="Krupovic M."/>
            <person name="Gribaldo S."/>
        </authorList>
    </citation>
    <scope>NUCLEOTIDE SEQUENCE [LARGE SCALE GENOMIC DNA]</scope>
</reference>
<protein>
    <submittedName>
        <fullName evidence="1">Uncharacterized protein</fullName>
    </submittedName>
</protein>
<proteinExistence type="predicted"/>
<dbReference type="Proteomes" id="UP001302529">
    <property type="component" value="Segment"/>
</dbReference>
<sequence>MRTKTILLRKHPGGQSTFITRRCKWCGKKFFKKHNRETYCSPKCKKYAHQEQKAIFANKYRRQYPKKECLGTSGLSKHRRQDYHQEYQAIQNEKKRLKIS</sequence>
<evidence type="ECO:0000313" key="1">
    <source>
        <dbReference type="EMBL" id="DBA35398.1"/>
    </source>
</evidence>
<evidence type="ECO:0000313" key="2">
    <source>
        <dbReference type="Proteomes" id="UP001302529"/>
    </source>
</evidence>
<dbReference type="EMBL" id="BK063677">
    <property type="protein sequence ID" value="DBA35398.1"/>
    <property type="molecule type" value="Genomic_DNA"/>
</dbReference>
<organism evidence="1 2">
    <name type="scientific">Caudoviricetes sp. vir080</name>
    <dbReference type="NCBI Taxonomy" id="3068353"/>
    <lineage>
        <taxon>Viruses</taxon>
        <taxon>Duplodnaviria</taxon>
        <taxon>Heunggongvirae</taxon>
        <taxon>Uroviricota</taxon>
        <taxon>Caudoviricetes</taxon>
    </lineage>
</organism>
<gene>
    <name evidence="1" type="ORF">vir080_00025</name>
</gene>